<dbReference type="AlphaFoldDB" id="A0A1I8Q4A6"/>
<dbReference type="PANTHER" id="PTHR13832:SF792">
    <property type="entry name" value="GM14286P"/>
    <property type="match status" value="1"/>
</dbReference>
<gene>
    <name evidence="2" type="primary">106093509</name>
</gene>
<proteinExistence type="predicted"/>
<dbReference type="InterPro" id="IPR001932">
    <property type="entry name" value="PPM-type_phosphatase-like_dom"/>
</dbReference>
<dbReference type="OrthoDB" id="420076at2759"/>
<dbReference type="GO" id="GO:0005739">
    <property type="term" value="C:mitochondrion"/>
    <property type="evidence" value="ECO:0007669"/>
    <property type="project" value="TreeGrafter"/>
</dbReference>
<dbReference type="KEGG" id="scac:106093509"/>
<dbReference type="EnsemblMetazoa" id="SCAU013758-RA">
    <property type="protein sequence ID" value="SCAU013758-PA"/>
    <property type="gene ID" value="SCAU013758"/>
</dbReference>
<dbReference type="STRING" id="35570.A0A1I8Q4A6"/>
<dbReference type="Gene3D" id="3.60.40.10">
    <property type="entry name" value="PPM-type phosphatase domain"/>
    <property type="match status" value="1"/>
</dbReference>
<dbReference type="SUPFAM" id="SSF81606">
    <property type="entry name" value="PP2C-like"/>
    <property type="match status" value="1"/>
</dbReference>
<keyword evidence="3" id="KW-1185">Reference proteome</keyword>
<dbReference type="PANTHER" id="PTHR13832">
    <property type="entry name" value="PROTEIN PHOSPHATASE 2C"/>
    <property type="match status" value="1"/>
</dbReference>
<dbReference type="Proteomes" id="UP000095300">
    <property type="component" value="Unassembled WGS sequence"/>
</dbReference>
<dbReference type="CDD" id="cd00143">
    <property type="entry name" value="PP2Cc"/>
    <property type="match status" value="1"/>
</dbReference>
<protein>
    <recommendedName>
        <fullName evidence="1">PPM-type phosphatase domain-containing protein</fullName>
    </recommendedName>
</protein>
<dbReference type="SMART" id="SM00332">
    <property type="entry name" value="PP2Cc"/>
    <property type="match status" value="1"/>
</dbReference>
<dbReference type="GO" id="GO:0004741">
    <property type="term" value="F:[pyruvate dehydrogenase (acetyl-transferring)]-phosphatase activity"/>
    <property type="evidence" value="ECO:0007669"/>
    <property type="project" value="TreeGrafter"/>
</dbReference>
<dbReference type="PROSITE" id="PS51746">
    <property type="entry name" value="PPM_2"/>
    <property type="match status" value="1"/>
</dbReference>
<feature type="domain" description="PPM-type phosphatase" evidence="1">
    <location>
        <begin position="72"/>
        <end position="467"/>
    </location>
</feature>
<evidence type="ECO:0000313" key="3">
    <source>
        <dbReference type="Proteomes" id="UP000095300"/>
    </source>
</evidence>
<sequence length="480" mass="53954">MTILILLRNTVANVRQRTLRANGNGGFVEVKRKFCITTQRQNQLPHLSPYDVNLILRENEFMYTFTDDQSTVLSYETNQLASNSPCEDTRTEASFNNKPGFICGIFDGHGGPACSQVISKRLLRYIAASIIDRKVLNEQIQNGCNSQTFLKCHNDKVDFVKEIKDIYEESFMKFINHLSSQTSKPRAKAIEDAFLLLDRDMSDEALTKTSMMTMSVAMSGAVAVVAHVEGLDLHLASTGDCTAVLGTQCSETGQWTSKKLNNEHNTDNQQEVARILSEHPKEENDTAIRGDRLLGQLAPLRALGDFRYKWSKEDLDKHVVPVFGENFVPPNYHTPPYLTARPDVEHHRLTVNDKFLVMGSDGLWDFLSPSQVVALVAEHLNSKIIMEPVKLPSGDVTLQAISDILAERKAGRKRKPLDQNSATHLIRHALGGTDYGVEHSKISYYLSLPQDSVRYYRDDITITVIYFNSERIKALTSKSS</sequence>
<accession>A0A1I8Q4A6</accession>
<reference evidence="2" key="1">
    <citation type="submission" date="2020-05" db="UniProtKB">
        <authorList>
            <consortium name="EnsemblMetazoa"/>
        </authorList>
    </citation>
    <scope>IDENTIFICATION</scope>
    <source>
        <strain evidence="2">USDA</strain>
    </source>
</reference>
<dbReference type="InterPro" id="IPR015655">
    <property type="entry name" value="PP2C"/>
</dbReference>
<organism evidence="2 3">
    <name type="scientific">Stomoxys calcitrans</name>
    <name type="common">Stable fly</name>
    <name type="synonym">Conops calcitrans</name>
    <dbReference type="NCBI Taxonomy" id="35570"/>
    <lineage>
        <taxon>Eukaryota</taxon>
        <taxon>Metazoa</taxon>
        <taxon>Ecdysozoa</taxon>
        <taxon>Arthropoda</taxon>
        <taxon>Hexapoda</taxon>
        <taxon>Insecta</taxon>
        <taxon>Pterygota</taxon>
        <taxon>Neoptera</taxon>
        <taxon>Endopterygota</taxon>
        <taxon>Diptera</taxon>
        <taxon>Brachycera</taxon>
        <taxon>Muscomorpha</taxon>
        <taxon>Muscoidea</taxon>
        <taxon>Muscidae</taxon>
        <taxon>Stomoxys</taxon>
    </lineage>
</organism>
<dbReference type="VEuPathDB" id="VectorBase:SCAU013758"/>
<dbReference type="Pfam" id="PF00481">
    <property type="entry name" value="PP2C"/>
    <property type="match status" value="1"/>
</dbReference>
<evidence type="ECO:0000313" key="2">
    <source>
        <dbReference type="EnsemblMetazoa" id="SCAU013758-PA"/>
    </source>
</evidence>
<evidence type="ECO:0000259" key="1">
    <source>
        <dbReference type="PROSITE" id="PS51746"/>
    </source>
</evidence>
<dbReference type="InterPro" id="IPR036457">
    <property type="entry name" value="PPM-type-like_dom_sf"/>
</dbReference>
<name>A0A1I8Q4A6_STOCA</name>